<dbReference type="Gene3D" id="2.120.10.30">
    <property type="entry name" value="TolB, C-terminal domain"/>
    <property type="match status" value="1"/>
</dbReference>
<organism evidence="2">
    <name type="scientific">Spumella elongata</name>
    <dbReference type="NCBI Taxonomy" id="89044"/>
    <lineage>
        <taxon>Eukaryota</taxon>
        <taxon>Sar</taxon>
        <taxon>Stramenopiles</taxon>
        <taxon>Ochrophyta</taxon>
        <taxon>Chrysophyceae</taxon>
        <taxon>Chromulinales</taxon>
        <taxon>Chromulinaceae</taxon>
        <taxon>Spumella</taxon>
    </lineage>
</organism>
<protein>
    <submittedName>
        <fullName evidence="2">Uncharacterized protein</fullName>
    </submittedName>
</protein>
<feature type="transmembrane region" description="Helical" evidence="1">
    <location>
        <begin position="99"/>
        <end position="122"/>
    </location>
</feature>
<evidence type="ECO:0000256" key="1">
    <source>
        <dbReference type="SAM" id="Phobius"/>
    </source>
</evidence>
<name>A0A7S3HEG5_9STRA</name>
<gene>
    <name evidence="2" type="ORF">SELO1098_LOCUS21998</name>
</gene>
<dbReference type="AlphaFoldDB" id="A0A7S3HEG5"/>
<keyword evidence="1" id="KW-1133">Transmembrane helix</keyword>
<dbReference type="InterPro" id="IPR011042">
    <property type="entry name" value="6-blade_b-propeller_TolB-like"/>
</dbReference>
<keyword evidence="1" id="KW-0472">Membrane</keyword>
<proteinExistence type="predicted"/>
<evidence type="ECO:0000313" key="2">
    <source>
        <dbReference type="EMBL" id="CAE0293148.1"/>
    </source>
</evidence>
<dbReference type="EMBL" id="HBIC01042956">
    <property type="protein sequence ID" value="CAE0293148.1"/>
    <property type="molecule type" value="Transcribed_RNA"/>
</dbReference>
<keyword evidence="1" id="KW-0812">Transmembrane</keyword>
<sequence length="142" mass="15133">MYYGDLPNTTFHALEITATSDPNIAAEAVTALSNPDQLRWVDSFAADPSDSSKLWFTTNKLDLYITYTMDFTGASGANFRVNIESIGSSSSKKTLSDGAIAGIAIGGFFGLVLIAGLIYYFACRSLSPTDKAPLVSSAQNKV</sequence>
<accession>A0A7S3HEG5</accession>
<reference evidence="2" key="1">
    <citation type="submission" date="2021-01" db="EMBL/GenBank/DDBJ databases">
        <authorList>
            <person name="Corre E."/>
            <person name="Pelletier E."/>
            <person name="Niang G."/>
            <person name="Scheremetjew M."/>
            <person name="Finn R."/>
            <person name="Kale V."/>
            <person name="Holt S."/>
            <person name="Cochrane G."/>
            <person name="Meng A."/>
            <person name="Brown T."/>
            <person name="Cohen L."/>
        </authorList>
    </citation>
    <scope>NUCLEOTIDE SEQUENCE</scope>
    <source>
        <strain evidence="2">CCAP 955/1</strain>
    </source>
</reference>